<reference evidence="11" key="1">
    <citation type="submission" date="2020-10" db="EMBL/GenBank/DDBJ databases">
        <authorList>
            <person name="Gilroy R."/>
        </authorList>
    </citation>
    <scope>NUCLEOTIDE SEQUENCE</scope>
    <source>
        <strain evidence="11">ChiSxjej2B14-6234</strain>
    </source>
</reference>
<organism evidence="11 12">
    <name type="scientific">Candidatus Onthenecus intestinigallinarum</name>
    <dbReference type="NCBI Taxonomy" id="2840875"/>
    <lineage>
        <taxon>Bacteria</taxon>
        <taxon>Bacillati</taxon>
        <taxon>Bacillota</taxon>
        <taxon>Clostridia</taxon>
        <taxon>Eubacteriales</taxon>
        <taxon>Candidatus Onthenecus</taxon>
    </lineage>
</organism>
<dbReference type="PANTHER" id="PTHR30266">
    <property type="entry name" value="MECHANOSENSITIVE CHANNEL MSCL"/>
    <property type="match status" value="1"/>
</dbReference>
<protein>
    <recommendedName>
        <fullName evidence="10">Large-conductance mechanosensitive channel</fullName>
    </recommendedName>
</protein>
<accession>A0A9D0ZB81</accession>
<feature type="transmembrane region" description="Helical" evidence="10">
    <location>
        <begin position="21"/>
        <end position="46"/>
    </location>
</feature>
<dbReference type="Proteomes" id="UP000886887">
    <property type="component" value="Unassembled WGS sequence"/>
</dbReference>
<evidence type="ECO:0000313" key="12">
    <source>
        <dbReference type="Proteomes" id="UP000886887"/>
    </source>
</evidence>
<dbReference type="EMBL" id="DVFJ01000036">
    <property type="protein sequence ID" value="HIQ72492.1"/>
    <property type="molecule type" value="Genomic_DNA"/>
</dbReference>
<dbReference type="InterPro" id="IPR001185">
    <property type="entry name" value="MS_channel"/>
</dbReference>
<feature type="transmembrane region" description="Helical" evidence="10">
    <location>
        <begin position="90"/>
        <end position="108"/>
    </location>
</feature>
<dbReference type="InterPro" id="IPR036019">
    <property type="entry name" value="MscL_channel"/>
</dbReference>
<dbReference type="GO" id="GO:0005886">
    <property type="term" value="C:plasma membrane"/>
    <property type="evidence" value="ECO:0007669"/>
    <property type="project" value="UniProtKB-SubCell"/>
</dbReference>
<dbReference type="Gene3D" id="1.10.1200.120">
    <property type="entry name" value="Large-conductance mechanosensitive channel, MscL, domain 1"/>
    <property type="match status" value="1"/>
</dbReference>
<evidence type="ECO:0000256" key="7">
    <source>
        <dbReference type="ARBA" id="ARBA00023065"/>
    </source>
</evidence>
<name>A0A9D0ZB81_9FIRM</name>
<keyword evidence="4 10" id="KW-1003">Cell membrane</keyword>
<comment type="caution">
    <text evidence="11">The sequence shown here is derived from an EMBL/GenBank/DDBJ whole genome shotgun (WGS) entry which is preliminary data.</text>
</comment>
<dbReference type="InterPro" id="IPR037673">
    <property type="entry name" value="MSC/AndL"/>
</dbReference>
<evidence type="ECO:0000256" key="3">
    <source>
        <dbReference type="ARBA" id="ARBA00022448"/>
    </source>
</evidence>
<gene>
    <name evidence="10 11" type="primary">mscL</name>
    <name evidence="11" type="ORF">IAB73_09850</name>
</gene>
<keyword evidence="5 10" id="KW-0812">Transmembrane</keyword>
<dbReference type="PRINTS" id="PR01264">
    <property type="entry name" value="MECHCHANNEL"/>
</dbReference>
<dbReference type="HAMAP" id="MF_00115">
    <property type="entry name" value="MscL"/>
    <property type="match status" value="1"/>
</dbReference>
<evidence type="ECO:0000256" key="4">
    <source>
        <dbReference type="ARBA" id="ARBA00022475"/>
    </source>
</evidence>
<comment type="subunit">
    <text evidence="10">Homopentamer.</text>
</comment>
<dbReference type="PANTHER" id="PTHR30266:SF2">
    <property type="entry name" value="LARGE-CONDUCTANCE MECHANOSENSITIVE CHANNEL"/>
    <property type="match status" value="1"/>
</dbReference>
<keyword evidence="8 10" id="KW-0472">Membrane</keyword>
<dbReference type="AlphaFoldDB" id="A0A9D0ZB81"/>
<proteinExistence type="inferred from homology"/>
<evidence type="ECO:0000256" key="8">
    <source>
        <dbReference type="ARBA" id="ARBA00023136"/>
    </source>
</evidence>
<evidence type="ECO:0000256" key="1">
    <source>
        <dbReference type="ARBA" id="ARBA00004651"/>
    </source>
</evidence>
<comment type="similarity">
    <text evidence="2 10">Belongs to the MscL family.</text>
</comment>
<keyword evidence="7 10" id="KW-0406">Ion transport</keyword>
<evidence type="ECO:0000256" key="10">
    <source>
        <dbReference type="HAMAP-Rule" id="MF_00115"/>
    </source>
</evidence>
<dbReference type="SUPFAM" id="SSF81330">
    <property type="entry name" value="Gated mechanosensitive channel"/>
    <property type="match status" value="1"/>
</dbReference>
<evidence type="ECO:0000256" key="5">
    <source>
        <dbReference type="ARBA" id="ARBA00022692"/>
    </source>
</evidence>
<dbReference type="NCBIfam" id="TIGR00220">
    <property type="entry name" value="mscL"/>
    <property type="match status" value="1"/>
</dbReference>
<evidence type="ECO:0000256" key="2">
    <source>
        <dbReference type="ARBA" id="ARBA00007254"/>
    </source>
</evidence>
<evidence type="ECO:0000313" key="11">
    <source>
        <dbReference type="EMBL" id="HIQ72492.1"/>
    </source>
</evidence>
<comment type="function">
    <text evidence="10">Channel that opens in response to stretch forces in the membrane lipid bilayer. May participate in the regulation of osmotic pressure changes within the cell.</text>
</comment>
<comment type="subcellular location">
    <subcellularLocation>
        <location evidence="1 10">Cell membrane</location>
        <topology evidence="1 10">Multi-pass membrane protein</topology>
    </subcellularLocation>
</comment>
<dbReference type="InterPro" id="IPR019823">
    <property type="entry name" value="Mechanosensitive_channel_CS"/>
</dbReference>
<keyword evidence="3 10" id="KW-0813">Transport</keyword>
<sequence>MKKLLREFRDFAMRGNVVDMAVGVIVGGAFGKIVTSLVSDIVMPVLGLLTGSIDVSGAFYALDGGSYPSAQAAADAGVGTINYGAFLQNVIDFLLIALCVFLMVKLLARLRRARQPEPSREPPRLCPYCKGEIHAQATRCPHCTSVLDN</sequence>
<dbReference type="GO" id="GO:0008381">
    <property type="term" value="F:mechanosensitive monoatomic ion channel activity"/>
    <property type="evidence" value="ECO:0007669"/>
    <property type="project" value="UniProtKB-UniRule"/>
</dbReference>
<keyword evidence="6 10" id="KW-1133">Transmembrane helix</keyword>
<dbReference type="PROSITE" id="PS01327">
    <property type="entry name" value="MSCL"/>
    <property type="match status" value="1"/>
</dbReference>
<reference evidence="11" key="2">
    <citation type="journal article" date="2021" name="PeerJ">
        <title>Extensive microbial diversity within the chicken gut microbiome revealed by metagenomics and culture.</title>
        <authorList>
            <person name="Gilroy R."/>
            <person name="Ravi A."/>
            <person name="Getino M."/>
            <person name="Pursley I."/>
            <person name="Horton D.L."/>
            <person name="Alikhan N.F."/>
            <person name="Baker D."/>
            <person name="Gharbi K."/>
            <person name="Hall N."/>
            <person name="Watson M."/>
            <person name="Adriaenssens E.M."/>
            <person name="Foster-Nyarko E."/>
            <person name="Jarju S."/>
            <person name="Secka A."/>
            <person name="Antonio M."/>
            <person name="Oren A."/>
            <person name="Chaudhuri R.R."/>
            <person name="La Ragione R."/>
            <person name="Hildebrand F."/>
            <person name="Pallen M.J."/>
        </authorList>
    </citation>
    <scope>NUCLEOTIDE SEQUENCE</scope>
    <source>
        <strain evidence="11">ChiSxjej2B14-6234</strain>
    </source>
</reference>
<evidence type="ECO:0000256" key="9">
    <source>
        <dbReference type="ARBA" id="ARBA00023303"/>
    </source>
</evidence>
<evidence type="ECO:0000256" key="6">
    <source>
        <dbReference type="ARBA" id="ARBA00022989"/>
    </source>
</evidence>
<dbReference type="Pfam" id="PF01741">
    <property type="entry name" value="MscL"/>
    <property type="match status" value="1"/>
</dbReference>
<keyword evidence="9 10" id="KW-0407">Ion channel</keyword>